<keyword evidence="2" id="KW-0808">Transferase</keyword>
<dbReference type="EMBL" id="JAPEUL010000004">
    <property type="protein sequence ID" value="MCW4627961.1"/>
    <property type="molecule type" value="Genomic_DNA"/>
</dbReference>
<dbReference type="GO" id="GO:0016746">
    <property type="term" value="F:acyltransferase activity"/>
    <property type="evidence" value="ECO:0007669"/>
    <property type="project" value="UniProtKB-KW"/>
</dbReference>
<feature type="domain" description="N-acetyltransferase" evidence="1">
    <location>
        <begin position="2"/>
        <end position="155"/>
    </location>
</feature>
<dbReference type="Pfam" id="PF13673">
    <property type="entry name" value="Acetyltransf_10"/>
    <property type="match status" value="1"/>
</dbReference>
<dbReference type="EC" id="2.3.1.-" evidence="2"/>
<dbReference type="PANTHER" id="PTHR43451:SF1">
    <property type="entry name" value="ACETYLTRANSFERASE"/>
    <property type="match status" value="1"/>
</dbReference>
<dbReference type="Gene3D" id="3.40.630.30">
    <property type="match status" value="1"/>
</dbReference>
<keyword evidence="3" id="KW-1185">Reference proteome</keyword>
<comment type="caution">
    <text evidence="2">The sequence shown here is derived from an EMBL/GenBank/DDBJ whole genome shotgun (WGS) entry which is preliminary data.</text>
</comment>
<reference evidence="2" key="1">
    <citation type="submission" date="2022-11" db="EMBL/GenBank/DDBJ databases">
        <title>Marinomonas sp. nov., isolated from marine algae.</title>
        <authorList>
            <person name="Choi D.G."/>
            <person name="Kim J.M."/>
            <person name="Lee J.K."/>
            <person name="Baek J.H."/>
            <person name="Jeon C.O."/>
        </authorList>
    </citation>
    <scope>NUCLEOTIDE SEQUENCE</scope>
    <source>
        <strain evidence="2">KJ51-3</strain>
    </source>
</reference>
<evidence type="ECO:0000259" key="1">
    <source>
        <dbReference type="PROSITE" id="PS51186"/>
    </source>
</evidence>
<dbReference type="InterPro" id="IPR052564">
    <property type="entry name" value="N-acetyltrans/Recomb-assoc"/>
</dbReference>
<organism evidence="2 3">
    <name type="scientific">Marinomonas rhodophyticola</name>
    <dbReference type="NCBI Taxonomy" id="2992803"/>
    <lineage>
        <taxon>Bacteria</taxon>
        <taxon>Pseudomonadati</taxon>
        <taxon>Pseudomonadota</taxon>
        <taxon>Gammaproteobacteria</taxon>
        <taxon>Oceanospirillales</taxon>
        <taxon>Oceanospirillaceae</taxon>
        <taxon>Marinomonas</taxon>
    </lineage>
</organism>
<dbReference type="RefSeq" id="WP_265217088.1">
    <property type="nucleotide sequence ID" value="NZ_JAPEUL010000004.1"/>
</dbReference>
<gene>
    <name evidence="2" type="ORF">ONZ52_02570</name>
</gene>
<evidence type="ECO:0000313" key="3">
    <source>
        <dbReference type="Proteomes" id="UP001431181"/>
    </source>
</evidence>
<protein>
    <submittedName>
        <fullName evidence="2">GNAT family N-acetyltransferase</fullName>
        <ecNumber evidence="2">2.3.1.-</ecNumber>
    </submittedName>
</protein>
<keyword evidence="2" id="KW-0012">Acyltransferase</keyword>
<dbReference type="InterPro" id="IPR016181">
    <property type="entry name" value="Acyl_CoA_acyltransferase"/>
</dbReference>
<dbReference type="InterPro" id="IPR000182">
    <property type="entry name" value="GNAT_dom"/>
</dbReference>
<evidence type="ECO:0000313" key="2">
    <source>
        <dbReference type="EMBL" id="MCW4627961.1"/>
    </source>
</evidence>
<accession>A0ABT3KCR8</accession>
<dbReference type="CDD" id="cd04301">
    <property type="entry name" value="NAT_SF"/>
    <property type="match status" value="1"/>
</dbReference>
<dbReference type="SUPFAM" id="SSF55729">
    <property type="entry name" value="Acyl-CoA N-acyltransferases (Nat)"/>
    <property type="match status" value="1"/>
</dbReference>
<dbReference type="PANTHER" id="PTHR43451">
    <property type="entry name" value="ACETYLTRANSFERASE (GNAT) FAMILY PROTEIN"/>
    <property type="match status" value="1"/>
</dbReference>
<sequence length="158" mass="18402">MCIIRPYKDSDASVLWAIYFHTVRHINIRDYSQAQVEAWAPQSFDVAVWRQKMLEISPFVAEMDDQIVGYVDLQSNGLIDHFFCHHQYQGRGIGRALMAHIFAVGRSQGIKRYYSHVSITARPFFEHFGFKVVKTQQIDVRGQTLTNFVMEKIENTDE</sequence>
<dbReference type="Proteomes" id="UP001431181">
    <property type="component" value="Unassembled WGS sequence"/>
</dbReference>
<name>A0ABT3KCR8_9GAMM</name>
<proteinExistence type="predicted"/>
<dbReference type="PROSITE" id="PS51186">
    <property type="entry name" value="GNAT"/>
    <property type="match status" value="1"/>
</dbReference>